<comment type="subcellular location">
    <subcellularLocation>
        <location evidence="1">Secreted</location>
    </subcellularLocation>
</comment>
<dbReference type="EMBL" id="JAZGQO010000013">
    <property type="protein sequence ID" value="KAK6171956.1"/>
    <property type="molecule type" value="Genomic_DNA"/>
</dbReference>
<dbReference type="Gene3D" id="2.10.90.10">
    <property type="entry name" value="Cystine-knot cytokines"/>
    <property type="match status" value="1"/>
</dbReference>
<evidence type="ECO:0000256" key="2">
    <source>
        <dbReference type="ARBA" id="ARBA00007236"/>
    </source>
</evidence>
<evidence type="ECO:0000256" key="4">
    <source>
        <dbReference type="ARBA" id="ARBA00022729"/>
    </source>
</evidence>
<evidence type="ECO:0000256" key="3">
    <source>
        <dbReference type="ARBA" id="ARBA00022525"/>
    </source>
</evidence>
<protein>
    <submittedName>
        <fullName evidence="5">Uncharacterized protein</fullName>
    </submittedName>
</protein>
<dbReference type="InterPro" id="IPR029034">
    <property type="entry name" value="Cystine-knot_cytokine"/>
</dbReference>
<sequence>MAELRAETIVWTFVLAIVLKAETVYVGATLMNGGTEAVDFFSLNKRTTSEPFAPGAPLPWSCRRDSHWKLLGENHYPSRLFEVQCLSDTCWYGHYNCTSVYGSVQVLKLCLATRCSDHRVPVSLRRNWQFVDVDVSVGCQCMR</sequence>
<organism evidence="5 6">
    <name type="scientific">Patella caerulea</name>
    <name type="common">Rayed Mediterranean limpet</name>
    <dbReference type="NCBI Taxonomy" id="87958"/>
    <lineage>
        <taxon>Eukaryota</taxon>
        <taxon>Metazoa</taxon>
        <taxon>Spiralia</taxon>
        <taxon>Lophotrochozoa</taxon>
        <taxon>Mollusca</taxon>
        <taxon>Gastropoda</taxon>
        <taxon>Patellogastropoda</taxon>
        <taxon>Patelloidea</taxon>
        <taxon>Patellidae</taxon>
        <taxon>Patella</taxon>
    </lineage>
</organism>
<accession>A0AAN8PH45</accession>
<dbReference type="Proteomes" id="UP001347796">
    <property type="component" value="Unassembled WGS sequence"/>
</dbReference>
<dbReference type="GO" id="GO:0005125">
    <property type="term" value="F:cytokine activity"/>
    <property type="evidence" value="ECO:0007669"/>
    <property type="project" value="InterPro"/>
</dbReference>
<comment type="similarity">
    <text evidence="2">Belongs to the IL-17 family.</text>
</comment>
<evidence type="ECO:0000313" key="5">
    <source>
        <dbReference type="EMBL" id="KAK6171956.1"/>
    </source>
</evidence>
<dbReference type="PANTHER" id="PTHR39940:SF1">
    <property type="entry name" value="PROTHORACICOTROPIC HORMONE, ISOFORM F"/>
    <property type="match status" value="1"/>
</dbReference>
<gene>
    <name evidence="5" type="ORF">SNE40_018374</name>
</gene>
<reference evidence="5 6" key="1">
    <citation type="submission" date="2024-01" db="EMBL/GenBank/DDBJ databases">
        <title>The genome of the rayed Mediterranean limpet Patella caerulea (Linnaeus, 1758).</title>
        <authorList>
            <person name="Anh-Thu Weber A."/>
            <person name="Halstead-Nussloch G."/>
        </authorList>
    </citation>
    <scope>NUCLEOTIDE SEQUENCE [LARGE SCALE GENOMIC DNA]</scope>
    <source>
        <strain evidence="5">AATW-2023a</strain>
        <tissue evidence="5">Whole specimen</tissue>
    </source>
</reference>
<keyword evidence="3" id="KW-0964">Secreted</keyword>
<dbReference type="AlphaFoldDB" id="A0AAN8PH45"/>
<proteinExistence type="inferred from homology"/>
<dbReference type="GO" id="GO:0005576">
    <property type="term" value="C:extracellular region"/>
    <property type="evidence" value="ECO:0007669"/>
    <property type="project" value="UniProtKB-SubCell"/>
</dbReference>
<dbReference type="SUPFAM" id="SSF57501">
    <property type="entry name" value="Cystine-knot cytokines"/>
    <property type="match status" value="1"/>
</dbReference>
<comment type="caution">
    <text evidence="5">The sequence shown here is derived from an EMBL/GenBank/DDBJ whole genome shotgun (WGS) entry which is preliminary data.</text>
</comment>
<name>A0AAN8PH45_PATCE</name>
<keyword evidence="4" id="KW-0732">Signal</keyword>
<dbReference type="Pfam" id="PF06083">
    <property type="entry name" value="IL17"/>
    <property type="match status" value="1"/>
</dbReference>
<evidence type="ECO:0000313" key="6">
    <source>
        <dbReference type="Proteomes" id="UP001347796"/>
    </source>
</evidence>
<evidence type="ECO:0000256" key="1">
    <source>
        <dbReference type="ARBA" id="ARBA00004613"/>
    </source>
</evidence>
<dbReference type="InterPro" id="IPR010345">
    <property type="entry name" value="IL-17_fam"/>
</dbReference>
<keyword evidence="6" id="KW-1185">Reference proteome</keyword>
<dbReference type="PANTHER" id="PTHR39940">
    <property type="entry name" value="PROTHORACICOTROPIC HORMONE, ISOFORM F"/>
    <property type="match status" value="1"/>
</dbReference>
<dbReference type="InterPro" id="IPR052876">
    <property type="entry name" value="Insect_Hormone_Regulators"/>
</dbReference>